<dbReference type="Proteomes" id="UP001501842">
    <property type="component" value="Unassembled WGS sequence"/>
</dbReference>
<keyword evidence="1" id="KW-0812">Transmembrane</keyword>
<keyword evidence="3" id="KW-1185">Reference proteome</keyword>
<gene>
    <name evidence="2" type="ORF">GCM10010439_11670</name>
</gene>
<feature type="transmembrane region" description="Helical" evidence="1">
    <location>
        <begin position="80"/>
        <end position="104"/>
    </location>
</feature>
<name>A0ABN3U2L5_9ACTN</name>
<evidence type="ECO:0000313" key="2">
    <source>
        <dbReference type="EMBL" id="GAA2721436.1"/>
    </source>
</evidence>
<proteinExistence type="predicted"/>
<comment type="caution">
    <text evidence="2">The sequence shown here is derived from an EMBL/GenBank/DDBJ whole genome shotgun (WGS) entry which is preliminary data.</text>
</comment>
<reference evidence="2 3" key="1">
    <citation type="journal article" date="2019" name="Int. J. Syst. Evol. Microbiol.">
        <title>The Global Catalogue of Microorganisms (GCM) 10K type strain sequencing project: providing services to taxonomists for standard genome sequencing and annotation.</title>
        <authorList>
            <consortium name="The Broad Institute Genomics Platform"/>
            <consortium name="The Broad Institute Genome Sequencing Center for Infectious Disease"/>
            <person name="Wu L."/>
            <person name="Ma J."/>
        </authorList>
    </citation>
    <scope>NUCLEOTIDE SEQUENCE [LARGE SCALE GENOMIC DNA]</scope>
    <source>
        <strain evidence="2 3">JCM 8201</strain>
    </source>
</reference>
<organism evidence="2 3">
    <name type="scientific">Actinocorallia aurantiaca</name>
    <dbReference type="NCBI Taxonomy" id="46204"/>
    <lineage>
        <taxon>Bacteria</taxon>
        <taxon>Bacillati</taxon>
        <taxon>Actinomycetota</taxon>
        <taxon>Actinomycetes</taxon>
        <taxon>Streptosporangiales</taxon>
        <taxon>Thermomonosporaceae</taxon>
        <taxon>Actinocorallia</taxon>
    </lineage>
</organism>
<dbReference type="EMBL" id="BAAATZ010000004">
    <property type="protein sequence ID" value="GAA2721436.1"/>
    <property type="molecule type" value="Genomic_DNA"/>
</dbReference>
<accession>A0ABN3U2L5</accession>
<protein>
    <submittedName>
        <fullName evidence="2">Uncharacterized protein</fullName>
    </submittedName>
</protein>
<evidence type="ECO:0000256" key="1">
    <source>
        <dbReference type="SAM" id="Phobius"/>
    </source>
</evidence>
<evidence type="ECO:0000313" key="3">
    <source>
        <dbReference type="Proteomes" id="UP001501842"/>
    </source>
</evidence>
<keyword evidence="1" id="KW-1133">Transmembrane helix</keyword>
<keyword evidence="1" id="KW-0472">Membrane</keyword>
<sequence>MSFTEDDREAFGPSRSASTIEPFRVMAYPWPVPVSLVTFTVTLSLGQSTFPKDTVSGRAAGADVVGTGAGVLVAGPGTGVVFVGAGVAVLVGVGVAVFVVGAAVGEALRLGLAEAGGGVPVGGDPVAEGEGSVVEEASEVLFPPVKAGITISAPITKKIAAMITLTGCIPAPPESIA</sequence>